<evidence type="ECO:0000313" key="3">
    <source>
        <dbReference type="Proteomes" id="UP000015354"/>
    </source>
</evidence>
<proteinExistence type="predicted"/>
<dbReference type="Pfam" id="PF00339">
    <property type="entry name" value="Arrestin_N"/>
    <property type="match status" value="1"/>
</dbReference>
<evidence type="ECO:0000259" key="1">
    <source>
        <dbReference type="Pfam" id="PF00339"/>
    </source>
</evidence>
<dbReference type="PANTHER" id="PTHR11188:SF17">
    <property type="entry name" value="FI21816P1"/>
    <property type="match status" value="1"/>
</dbReference>
<evidence type="ECO:0000313" key="2">
    <source>
        <dbReference type="EMBL" id="EPY17056.1"/>
    </source>
</evidence>
<dbReference type="EMBL" id="ATMH01010706">
    <property type="protein sequence ID" value="EPY17056.1"/>
    <property type="molecule type" value="Genomic_DNA"/>
</dbReference>
<protein>
    <recommendedName>
        <fullName evidence="1">Arrestin-like N-terminal domain-containing protein</fullName>
    </recommendedName>
</protein>
<dbReference type="GO" id="GO:0015031">
    <property type="term" value="P:protein transport"/>
    <property type="evidence" value="ECO:0007669"/>
    <property type="project" value="TreeGrafter"/>
</dbReference>
<dbReference type="AlphaFoldDB" id="S9UR31"/>
<sequence>MASSDAVQLTLELESAAFTAGEELRGEVRVRVNAAVSCRCIRLSLVGKEVATLDQVSESFTSTAYYMKRYVYLSRSNERTEGGHRALTHFEPGFYLFPFHVRLEARLPPTYYTFAGPAETRLRYMAEAEMVFGPGRGAPIRHGCVFTVRSCANPMQVSTLRQGGKRCVVHSPVFRHSCLLCFWGDAGGEVRADVGIVPGVYALYQNDNDAQHGTPNPEPVFAKVKLQNSCSSAIFDTVEIVVRNVVCIPFDIQNRFYTSKVAFDGSTGGCNVEPGDEDDIIVPLTRRLDGFATSSPAKGFLPSMQSAAVISVYIVEVRIKGLHSQDPLVSVGQLEVAEVTSAQDTAPALPYRYLRLLHPEPDAAFIPTARDIELPHDVFPEEPAAYLPRPADYPLSHAT</sequence>
<accession>S9UR31</accession>
<dbReference type="GO" id="GO:0005737">
    <property type="term" value="C:cytoplasm"/>
    <property type="evidence" value="ECO:0007669"/>
    <property type="project" value="TreeGrafter"/>
</dbReference>
<dbReference type="InterPro" id="IPR014756">
    <property type="entry name" value="Ig_E-set"/>
</dbReference>
<feature type="domain" description="Arrestin-like N-terminal" evidence="1">
    <location>
        <begin position="11"/>
        <end position="114"/>
    </location>
</feature>
<dbReference type="Proteomes" id="UP000015354">
    <property type="component" value="Unassembled WGS sequence"/>
</dbReference>
<dbReference type="Gene3D" id="2.60.40.640">
    <property type="match status" value="1"/>
</dbReference>
<organism evidence="2 3">
    <name type="scientific">Strigomonas culicis</name>
    <dbReference type="NCBI Taxonomy" id="28005"/>
    <lineage>
        <taxon>Eukaryota</taxon>
        <taxon>Discoba</taxon>
        <taxon>Euglenozoa</taxon>
        <taxon>Kinetoplastea</taxon>
        <taxon>Metakinetoplastina</taxon>
        <taxon>Trypanosomatida</taxon>
        <taxon>Trypanosomatidae</taxon>
        <taxon>Strigomonadinae</taxon>
        <taxon>Strigomonas</taxon>
    </lineage>
</organism>
<dbReference type="InterPro" id="IPR050357">
    <property type="entry name" value="Arrestin_domain-protein"/>
</dbReference>
<dbReference type="SUPFAM" id="SSF81296">
    <property type="entry name" value="E set domains"/>
    <property type="match status" value="1"/>
</dbReference>
<name>S9UR31_9TRYP</name>
<comment type="caution">
    <text evidence="2">The sequence shown here is derived from an EMBL/GenBank/DDBJ whole genome shotgun (WGS) entry which is preliminary data.</text>
</comment>
<reference evidence="2 3" key="1">
    <citation type="journal article" date="2013" name="PLoS ONE">
        <title>Predicting the Proteins of Angomonas deanei, Strigomonas culicis and Their Respective Endosymbionts Reveals New Aspects of the Trypanosomatidae Family.</title>
        <authorList>
            <person name="Motta M.C."/>
            <person name="Martins A.C."/>
            <person name="de Souza S.S."/>
            <person name="Catta-Preta C.M."/>
            <person name="Silva R."/>
            <person name="Klein C.C."/>
            <person name="de Almeida L.G."/>
            <person name="de Lima Cunha O."/>
            <person name="Ciapina L.P."/>
            <person name="Brocchi M."/>
            <person name="Colabardini A.C."/>
            <person name="de Araujo Lima B."/>
            <person name="Machado C.R."/>
            <person name="de Almeida Soares C.M."/>
            <person name="Probst C.M."/>
            <person name="de Menezes C.B."/>
            <person name="Thompson C.E."/>
            <person name="Bartholomeu D.C."/>
            <person name="Gradia D.F."/>
            <person name="Pavoni D.P."/>
            <person name="Grisard E.C."/>
            <person name="Fantinatti-Garboggini F."/>
            <person name="Marchini F.K."/>
            <person name="Rodrigues-Luiz G.F."/>
            <person name="Wagner G."/>
            <person name="Goldman G.H."/>
            <person name="Fietto J.L."/>
            <person name="Elias M.C."/>
            <person name="Goldman M.H."/>
            <person name="Sagot M.F."/>
            <person name="Pereira M."/>
            <person name="Stoco P.H."/>
            <person name="de Mendonca-Neto R.P."/>
            <person name="Teixeira S.M."/>
            <person name="Maciel T.E."/>
            <person name="de Oliveira Mendes T.A."/>
            <person name="Urmenyi T.P."/>
            <person name="de Souza W."/>
            <person name="Schenkman S."/>
            <person name="de Vasconcelos A.T."/>
        </authorList>
    </citation>
    <scope>NUCLEOTIDE SEQUENCE [LARGE SCALE GENOMIC DNA]</scope>
</reference>
<dbReference type="PANTHER" id="PTHR11188">
    <property type="entry name" value="ARRESTIN DOMAIN CONTAINING PROTEIN"/>
    <property type="match status" value="1"/>
</dbReference>
<dbReference type="InterPro" id="IPR011021">
    <property type="entry name" value="Arrestin-like_N"/>
</dbReference>
<keyword evidence="3" id="KW-1185">Reference proteome</keyword>
<gene>
    <name evidence="2" type="ORF">STCU_10846</name>
</gene>
<dbReference type="InterPro" id="IPR014752">
    <property type="entry name" value="Arrestin-like_C"/>
</dbReference>